<comment type="caution">
    <text evidence="4">The sequence shown here is derived from an EMBL/GenBank/DDBJ whole genome shotgun (WGS) entry which is preliminary data.</text>
</comment>
<evidence type="ECO:0008006" key="6">
    <source>
        <dbReference type="Google" id="ProtNLM"/>
    </source>
</evidence>
<evidence type="ECO:0000313" key="4">
    <source>
        <dbReference type="EMBL" id="KAF2070979.1"/>
    </source>
</evidence>
<dbReference type="SUPFAM" id="SSF48452">
    <property type="entry name" value="TPR-like"/>
    <property type="match status" value="2"/>
</dbReference>
<evidence type="ECO:0000256" key="3">
    <source>
        <dbReference type="PROSITE-ProRule" id="PRU00339"/>
    </source>
</evidence>
<dbReference type="Gene3D" id="1.25.40.10">
    <property type="entry name" value="Tetratricopeptide repeat domain"/>
    <property type="match status" value="2"/>
</dbReference>
<protein>
    <recommendedName>
        <fullName evidence="6">TPR-like protein</fullName>
    </recommendedName>
</protein>
<dbReference type="SMART" id="SM00028">
    <property type="entry name" value="TPR"/>
    <property type="match status" value="6"/>
</dbReference>
<organism evidence="4 5">
    <name type="scientific">Polysphondylium violaceum</name>
    <dbReference type="NCBI Taxonomy" id="133409"/>
    <lineage>
        <taxon>Eukaryota</taxon>
        <taxon>Amoebozoa</taxon>
        <taxon>Evosea</taxon>
        <taxon>Eumycetozoa</taxon>
        <taxon>Dictyostelia</taxon>
        <taxon>Dictyosteliales</taxon>
        <taxon>Dictyosteliaceae</taxon>
        <taxon>Polysphondylium</taxon>
    </lineage>
</organism>
<dbReference type="InterPro" id="IPR051012">
    <property type="entry name" value="CellSynth/LPSAsmb/PSIAsmb"/>
</dbReference>
<reference evidence="4" key="1">
    <citation type="submission" date="2020-01" db="EMBL/GenBank/DDBJ databases">
        <title>Development of genomics and gene disruption for Polysphondylium violaceum indicates a role for the polyketide synthase stlB in stalk morphogenesis.</title>
        <authorList>
            <person name="Narita B."/>
            <person name="Kawabe Y."/>
            <person name="Kin K."/>
            <person name="Saito T."/>
            <person name="Gibbs R."/>
            <person name="Kuspa A."/>
            <person name="Muzny D."/>
            <person name="Queller D."/>
            <person name="Richards S."/>
            <person name="Strassman J."/>
            <person name="Sucgang R."/>
            <person name="Worley K."/>
            <person name="Schaap P."/>
        </authorList>
    </citation>
    <scope>NUCLEOTIDE SEQUENCE</scope>
    <source>
        <strain evidence="4">QSvi11</strain>
    </source>
</reference>
<name>A0A8J4V4P9_9MYCE</name>
<dbReference type="PANTHER" id="PTHR45586:SF1">
    <property type="entry name" value="LIPOPOLYSACCHARIDE ASSEMBLY PROTEIN B"/>
    <property type="match status" value="1"/>
</dbReference>
<feature type="repeat" description="TPR" evidence="3">
    <location>
        <begin position="234"/>
        <end position="267"/>
    </location>
</feature>
<keyword evidence="1" id="KW-0677">Repeat</keyword>
<proteinExistence type="predicted"/>
<dbReference type="InterPro" id="IPR011990">
    <property type="entry name" value="TPR-like_helical_dom_sf"/>
</dbReference>
<feature type="repeat" description="TPR" evidence="3">
    <location>
        <begin position="318"/>
        <end position="351"/>
    </location>
</feature>
<keyword evidence="5" id="KW-1185">Reference proteome</keyword>
<dbReference type="PROSITE" id="PS50005">
    <property type="entry name" value="TPR"/>
    <property type="match status" value="2"/>
</dbReference>
<dbReference type="EMBL" id="AJWJ01000425">
    <property type="protein sequence ID" value="KAF2070979.1"/>
    <property type="molecule type" value="Genomic_DNA"/>
</dbReference>
<evidence type="ECO:0000313" key="5">
    <source>
        <dbReference type="Proteomes" id="UP000695562"/>
    </source>
</evidence>
<gene>
    <name evidence="4" type="ORF">CYY_007695</name>
</gene>
<dbReference type="InterPro" id="IPR019734">
    <property type="entry name" value="TPR_rpt"/>
</dbReference>
<dbReference type="PANTHER" id="PTHR45586">
    <property type="entry name" value="TPR REPEAT-CONTAINING PROTEIN PA4667"/>
    <property type="match status" value="1"/>
</dbReference>
<evidence type="ECO:0000256" key="2">
    <source>
        <dbReference type="ARBA" id="ARBA00022803"/>
    </source>
</evidence>
<accession>A0A8J4V4P9</accession>
<evidence type="ECO:0000256" key="1">
    <source>
        <dbReference type="ARBA" id="ARBA00022737"/>
    </source>
</evidence>
<keyword evidence="2 3" id="KW-0802">TPR repeat</keyword>
<sequence length="631" mass="73216">MKSINRLLKSHKSISLGSPFTGGNRPFISINNNHNQQQHPQNKVSLVYNNNINNNLNNDIIKRYYSTNTRGSKVSSSKNNNSNKDGYFNFNKDKKKYYDLIQSAQENLKLNHIDLALEYLDRAVQICNFLPDAYLLRGDINTLVLTTNRNHEVLDDYLNALEYSPESYRANVLYSLYNYYNYNNNTEKQREYLRELLKLYPNNALYYYQYFLANLDNLTIALDIAKKLTTIHNSFGILALGIIFSMQSNFKRAKECFLQAIDLESMNNNNIKEERGETVPDKELFKGRIRLHATNDGNGNAFMRLEELVCHPRLRCQYEAHINLANYYNAIQDHKNAYHQFELASQLDPYDVTSLVFMAKSAIDTKQYQSSLNHINRALKLSQDLPSYLTLSSYSIKAEALFKLGNFKEAKLLFSALLFDSFNKNPYSVKEAINRKENIDKNIKCFYLELENLGDLGLAIQPFIDSVDTGKVLSKFPVSLNQLIEQASILGTAYEKIRQSIIQQEELNEKDKEKQHLEKTLTQLIEIIENRYSLLTWLIKASLDILLISKYDGDEQKQIEDQEKRKHMNNVHDFELNNYVDNSTNDIYNQERGSSILEPQLHDILSFNNPIVGDPQQSFLIDVFKEVLKMK</sequence>
<dbReference type="AlphaFoldDB" id="A0A8J4V4P9"/>
<dbReference type="Proteomes" id="UP000695562">
    <property type="component" value="Unassembled WGS sequence"/>
</dbReference>